<dbReference type="KEGG" id="bpdz:BBN53_11810"/>
<dbReference type="EMBL" id="CYTV01000001">
    <property type="protein sequence ID" value="CUI34115.1"/>
    <property type="molecule type" value="Genomic_DNA"/>
</dbReference>
<name>A0A0J6C9G8_9BORD</name>
<accession>A0A0M7C5F3</accession>
<dbReference type="Proteomes" id="UP000092950">
    <property type="component" value="Chromosome"/>
</dbReference>
<sequence>MTAALAVCGHTALASPDPATGTNAGVSGARPLLPILWTVLNDYGGERVLLGSMIDQICGAGLPELVSADQYRDKIQPAARAMLKGKPGDSEGVRKLLAPVANLLKPQREQPRICAANLSGPFSTTWTGWPIEAKDLWGKEADAEIRATMQAWLNASDPTVAYLERVAHAVTARRGLDEAGYRALIEQELIKAGPDFVRALMRQIQSTQAQPPAFTTDSTGFKGIRFLATYKGQKYDFQGTSSGTVIYKNGSTYLGNNYINGKQYVIEIAQDKAAATRRPGAPASQ</sequence>
<proteinExistence type="predicted"/>
<evidence type="ECO:0000313" key="3">
    <source>
        <dbReference type="Proteomes" id="UP000053096"/>
    </source>
</evidence>
<dbReference type="Proteomes" id="UP000053096">
    <property type="component" value="Unassembled WGS sequence"/>
</dbReference>
<dbReference type="EMBL" id="CP016440">
    <property type="protein sequence ID" value="ANY16521.1"/>
    <property type="molecule type" value="Genomic_DNA"/>
</dbReference>
<gene>
    <name evidence="1" type="ORF">BBN53_11810</name>
    <name evidence="2" type="ORF">ERS370011_00195</name>
</gene>
<keyword evidence="4" id="KW-1185">Reference proteome</keyword>
<evidence type="ECO:0000313" key="4">
    <source>
        <dbReference type="Proteomes" id="UP000092950"/>
    </source>
</evidence>
<evidence type="ECO:0000313" key="1">
    <source>
        <dbReference type="EMBL" id="ANY16521.1"/>
    </source>
</evidence>
<reference evidence="2 3" key="1">
    <citation type="submission" date="2015-09" db="EMBL/GenBank/DDBJ databases">
        <authorList>
            <person name="Jackson K.R."/>
            <person name="Lunt B.L."/>
            <person name="Fisher J.N.B."/>
            <person name="Gardner A.V."/>
            <person name="Bailey M.E."/>
            <person name="Deus L.M."/>
            <person name="Earl A.S."/>
            <person name="Gibby P.D."/>
            <person name="Hartmann K.A."/>
            <person name="Liu J.E."/>
            <person name="Manci A.M."/>
            <person name="Nielsen D.A."/>
            <person name="Solomon M.B."/>
            <person name="Breakwell D.P."/>
            <person name="Burnett S.H."/>
            <person name="Grose J.H."/>
        </authorList>
    </citation>
    <scope>NUCLEOTIDE SEQUENCE [LARGE SCALE GENOMIC DNA]</scope>
    <source>
        <strain evidence="2 3">2789STDY5608636</strain>
    </source>
</reference>
<dbReference type="AlphaFoldDB" id="A0A0J6C9G8"/>
<reference evidence="1 4" key="2">
    <citation type="submission" date="2016-07" db="EMBL/GenBank/DDBJ databases">
        <title>Complete genome sequences of Bordetella pseudohinzii.</title>
        <authorList>
            <person name="Spilker T."/>
            <person name="Darrah R."/>
            <person name="LiPuma J.J."/>
        </authorList>
    </citation>
    <scope>NUCLEOTIDE SEQUENCE [LARGE SCALE GENOMIC DNA]</scope>
    <source>
        <strain evidence="1 4">HI4681</strain>
    </source>
</reference>
<accession>A0A0J6C9G8</accession>
<organism evidence="2 3">
    <name type="scientific">Bordetella pseudohinzii</name>
    <dbReference type="NCBI Taxonomy" id="1331258"/>
    <lineage>
        <taxon>Bacteria</taxon>
        <taxon>Pseudomonadati</taxon>
        <taxon>Pseudomonadota</taxon>
        <taxon>Betaproteobacteria</taxon>
        <taxon>Burkholderiales</taxon>
        <taxon>Alcaligenaceae</taxon>
        <taxon>Bordetella</taxon>
    </lineage>
</organism>
<evidence type="ECO:0000313" key="2">
    <source>
        <dbReference type="EMBL" id="CUI34115.1"/>
    </source>
</evidence>
<protein>
    <submittedName>
        <fullName evidence="2">Uncharacterized protein</fullName>
    </submittedName>
</protein>